<dbReference type="Gene3D" id="1.10.472.10">
    <property type="entry name" value="Cyclin-like"/>
    <property type="match status" value="2"/>
</dbReference>
<dbReference type="RefSeq" id="XP_038075488.1">
    <property type="nucleotide sequence ID" value="XM_038219560.1"/>
</dbReference>
<dbReference type="GO" id="GO:0006357">
    <property type="term" value="P:regulation of transcription by RNA polymerase II"/>
    <property type="evidence" value="ECO:0007669"/>
    <property type="project" value="InterPro"/>
</dbReference>
<dbReference type="EnsemblMetazoa" id="XM_038219560.1">
    <property type="protein sequence ID" value="XP_038075488.1"/>
    <property type="gene ID" value="LOC119743180"/>
</dbReference>
<feature type="compositionally biased region" description="Low complexity" evidence="3">
    <location>
        <begin position="387"/>
        <end position="398"/>
    </location>
</feature>
<reference evidence="6" key="1">
    <citation type="submission" date="2022-11" db="UniProtKB">
        <authorList>
            <consortium name="EnsemblMetazoa"/>
        </authorList>
    </citation>
    <scope>IDENTIFICATION</scope>
</reference>
<feature type="domain" description="Cyclin-like" evidence="4">
    <location>
        <begin position="58"/>
        <end position="160"/>
    </location>
</feature>
<keyword evidence="7" id="KW-1185">Reference proteome</keyword>
<dbReference type="SMART" id="SM00385">
    <property type="entry name" value="CYCLIN"/>
    <property type="match status" value="2"/>
</dbReference>
<feature type="compositionally biased region" description="Basic residues" evidence="3">
    <location>
        <begin position="491"/>
        <end position="509"/>
    </location>
</feature>
<organism evidence="6 7">
    <name type="scientific">Patiria miniata</name>
    <name type="common">Bat star</name>
    <name type="synonym">Asterina miniata</name>
    <dbReference type="NCBI Taxonomy" id="46514"/>
    <lineage>
        <taxon>Eukaryota</taxon>
        <taxon>Metazoa</taxon>
        <taxon>Echinodermata</taxon>
        <taxon>Eleutherozoa</taxon>
        <taxon>Asterozoa</taxon>
        <taxon>Asteroidea</taxon>
        <taxon>Valvatacea</taxon>
        <taxon>Valvatida</taxon>
        <taxon>Asterinidae</taxon>
        <taxon>Patiria</taxon>
    </lineage>
</organism>
<dbReference type="PIRSF" id="PIRSF036580">
    <property type="entry name" value="Cyclin_L"/>
    <property type="match status" value="1"/>
</dbReference>
<feature type="compositionally biased region" description="Basic residues" evidence="3">
    <location>
        <begin position="367"/>
        <end position="386"/>
    </location>
</feature>
<protein>
    <recommendedName>
        <fullName evidence="8">Cyclin-L1</fullName>
    </recommendedName>
</protein>
<dbReference type="SMART" id="SM01332">
    <property type="entry name" value="Cyclin_C"/>
    <property type="match status" value="1"/>
</dbReference>
<feature type="compositionally biased region" description="Basic and acidic residues" evidence="3">
    <location>
        <begin position="424"/>
        <end position="440"/>
    </location>
</feature>
<dbReference type="InterPro" id="IPR013763">
    <property type="entry name" value="Cyclin-like_dom"/>
</dbReference>
<feature type="region of interest" description="Disordered" evidence="3">
    <location>
        <begin position="297"/>
        <end position="525"/>
    </location>
</feature>
<feature type="compositionally biased region" description="Basic residues" evidence="3">
    <location>
        <begin position="410"/>
        <end position="423"/>
    </location>
</feature>
<proteinExistence type="inferred from homology"/>
<dbReference type="AlphaFoldDB" id="A0A914BGU6"/>
<dbReference type="CDD" id="cd20589">
    <property type="entry name" value="CYCLIN_CCNL1_rpt1"/>
    <property type="match status" value="1"/>
</dbReference>
<name>A0A914BGU6_PATMI</name>
<dbReference type="GeneID" id="119743180"/>
<dbReference type="OrthoDB" id="10264655at2759"/>
<comment type="similarity">
    <text evidence="2">Belongs to the cyclin family.</text>
</comment>
<accession>A0A914BGU6</accession>
<feature type="domain" description="Cyclin C-terminal" evidence="5">
    <location>
        <begin position="169"/>
        <end position="296"/>
    </location>
</feature>
<dbReference type="InterPro" id="IPR043198">
    <property type="entry name" value="Cyclin/Ssn8"/>
</dbReference>
<evidence type="ECO:0000259" key="4">
    <source>
        <dbReference type="SMART" id="SM00385"/>
    </source>
</evidence>
<dbReference type="GO" id="GO:0016538">
    <property type="term" value="F:cyclin-dependent protein serine/threonine kinase regulator activity"/>
    <property type="evidence" value="ECO:0007669"/>
    <property type="project" value="InterPro"/>
</dbReference>
<dbReference type="SUPFAM" id="SSF47954">
    <property type="entry name" value="Cyclin-like"/>
    <property type="match status" value="2"/>
</dbReference>
<evidence type="ECO:0000313" key="6">
    <source>
        <dbReference type="EnsemblMetazoa" id="XP_038075488.1"/>
    </source>
</evidence>
<evidence type="ECO:0000259" key="5">
    <source>
        <dbReference type="SMART" id="SM01332"/>
    </source>
</evidence>
<sequence>MADGKKEFSTTMPAKTYGEVIITLENCVIPHEKLSPTPSVRDGLDSETETNLRVLGCEFIQTAGILLKLPQVAMATGQVLFQRFYYSKSFVKHNMEIVAMACINLASKIEEAPRRIRDVINVFHHIRQKRNNRSIEPMVLDQKYLNMKNQVIKAERRVLKELGFCVHVKHPHKMIVTYLQVLECERNAQLVQTAWNYMNDSLRTDVFVKHMPETIACACIYLSARQLNVILPNNPPWYGLLGTDEDEIQEISLTILRLYARPKKSYEELDKVVERCRLAMQEAKYAKLKGHTLDVNSTAGTPNNFSPHSSRQASPKVNADSPGLPSSYNPYRVKEEPASGGSAQSSHKERNGKVARRSKTSASNSRSHSKSPRRGGRGRSRSHSSHSRSSSRSPSHSPSHNDKHYSSSHAGKHKKKDDHKRSRRDREREREHARERDRKYAKSSKSRSRKRKHSRSSSRDSRSRSRSRSPIRREKYDYKDSPGRDSGGKSKEKHRRQRSHSRERSRKGGKRDSGGHSRSRDRRRR</sequence>
<feature type="compositionally biased region" description="Basic and acidic residues" evidence="3">
    <location>
        <begin position="471"/>
        <end position="490"/>
    </location>
</feature>
<feature type="compositionally biased region" description="Polar residues" evidence="3">
    <location>
        <begin position="297"/>
        <end position="315"/>
    </location>
</feature>
<evidence type="ECO:0008006" key="8">
    <source>
        <dbReference type="Google" id="ProtNLM"/>
    </source>
</evidence>
<feature type="domain" description="Cyclin-like" evidence="4">
    <location>
        <begin position="173"/>
        <end position="257"/>
    </location>
</feature>
<dbReference type="PANTHER" id="PTHR10026">
    <property type="entry name" value="CYCLIN"/>
    <property type="match status" value="1"/>
</dbReference>
<evidence type="ECO:0000313" key="7">
    <source>
        <dbReference type="Proteomes" id="UP000887568"/>
    </source>
</evidence>
<keyword evidence="1 2" id="KW-0195">Cyclin</keyword>
<dbReference type="Pfam" id="PF00134">
    <property type="entry name" value="Cyclin_N"/>
    <property type="match status" value="1"/>
</dbReference>
<dbReference type="OMA" id="GHKHRDG"/>
<evidence type="ECO:0000256" key="2">
    <source>
        <dbReference type="RuleBase" id="RU000383"/>
    </source>
</evidence>
<dbReference type="FunFam" id="1.10.472.10:FF:000031">
    <property type="entry name" value="cyclin-L1-1-like isoform X1"/>
    <property type="match status" value="1"/>
</dbReference>
<dbReference type="InterPro" id="IPR004367">
    <property type="entry name" value="Cyclin_C-dom"/>
</dbReference>
<dbReference type="Proteomes" id="UP000887568">
    <property type="component" value="Unplaced"/>
</dbReference>
<evidence type="ECO:0000256" key="3">
    <source>
        <dbReference type="SAM" id="MobiDB-lite"/>
    </source>
</evidence>
<evidence type="ECO:0000256" key="1">
    <source>
        <dbReference type="ARBA" id="ARBA00023127"/>
    </source>
</evidence>
<dbReference type="FunFam" id="1.10.472.10:FF:000016">
    <property type="entry name" value="cyclin-L1 isoform X1"/>
    <property type="match status" value="1"/>
</dbReference>
<feature type="compositionally biased region" description="Basic residues" evidence="3">
    <location>
        <begin position="441"/>
        <end position="456"/>
    </location>
</feature>
<dbReference type="InterPro" id="IPR006671">
    <property type="entry name" value="Cyclin_N"/>
</dbReference>
<dbReference type="InterPro" id="IPR036915">
    <property type="entry name" value="Cyclin-like_sf"/>
</dbReference>